<keyword evidence="1" id="KW-1133">Transmembrane helix</keyword>
<feature type="transmembrane region" description="Helical" evidence="1">
    <location>
        <begin position="35"/>
        <end position="57"/>
    </location>
</feature>
<sequence>MDVGVYVSSVLNSSQSASWFDVWVRAYIVPRNGGFFLLILEIINATGSSILILPVMFTTGKDDP</sequence>
<evidence type="ECO:0000313" key="3">
    <source>
        <dbReference type="Proteomes" id="UP000625210"/>
    </source>
</evidence>
<keyword evidence="1" id="KW-0472">Membrane</keyword>
<name>A0A8J2VJZ0_9BACL</name>
<dbReference type="Proteomes" id="UP000625210">
    <property type="component" value="Unassembled WGS sequence"/>
</dbReference>
<dbReference type="EMBL" id="BMHQ01000022">
    <property type="protein sequence ID" value="GGE29443.1"/>
    <property type="molecule type" value="Genomic_DNA"/>
</dbReference>
<proteinExistence type="predicted"/>
<organism evidence="2 3">
    <name type="scientific">Marinithermofilum abyssi</name>
    <dbReference type="NCBI Taxonomy" id="1571185"/>
    <lineage>
        <taxon>Bacteria</taxon>
        <taxon>Bacillati</taxon>
        <taxon>Bacillota</taxon>
        <taxon>Bacilli</taxon>
        <taxon>Bacillales</taxon>
        <taxon>Thermoactinomycetaceae</taxon>
        <taxon>Marinithermofilum</taxon>
    </lineage>
</organism>
<protein>
    <submittedName>
        <fullName evidence="2">Uncharacterized protein</fullName>
    </submittedName>
</protein>
<comment type="caution">
    <text evidence="2">The sequence shown here is derived from an EMBL/GenBank/DDBJ whole genome shotgun (WGS) entry which is preliminary data.</text>
</comment>
<keyword evidence="1" id="KW-0812">Transmembrane</keyword>
<dbReference type="AlphaFoldDB" id="A0A8J2VJZ0"/>
<reference evidence="2" key="1">
    <citation type="journal article" date="2014" name="Int. J. Syst. Evol. Microbiol.">
        <title>Complete genome sequence of Corynebacterium casei LMG S-19264T (=DSM 44701T), isolated from a smear-ripened cheese.</title>
        <authorList>
            <consortium name="US DOE Joint Genome Institute (JGI-PGF)"/>
            <person name="Walter F."/>
            <person name="Albersmeier A."/>
            <person name="Kalinowski J."/>
            <person name="Ruckert C."/>
        </authorList>
    </citation>
    <scope>NUCLEOTIDE SEQUENCE</scope>
    <source>
        <strain evidence="2">CGMCC 1.15179</strain>
    </source>
</reference>
<accession>A0A8J2VJZ0</accession>
<reference evidence="2" key="2">
    <citation type="submission" date="2020-09" db="EMBL/GenBank/DDBJ databases">
        <authorList>
            <person name="Sun Q."/>
            <person name="Zhou Y."/>
        </authorList>
    </citation>
    <scope>NUCLEOTIDE SEQUENCE</scope>
    <source>
        <strain evidence="2">CGMCC 1.15179</strain>
    </source>
</reference>
<evidence type="ECO:0000256" key="1">
    <source>
        <dbReference type="SAM" id="Phobius"/>
    </source>
</evidence>
<gene>
    <name evidence="2" type="ORF">GCM10011571_34460</name>
</gene>
<keyword evidence="3" id="KW-1185">Reference proteome</keyword>
<evidence type="ECO:0000313" key="2">
    <source>
        <dbReference type="EMBL" id="GGE29443.1"/>
    </source>
</evidence>